<dbReference type="Gene3D" id="2.130.10.10">
    <property type="entry name" value="YVTN repeat-like/Quinoprotein amine dehydrogenase"/>
    <property type="match status" value="1"/>
</dbReference>
<gene>
    <name evidence="2" type="ORF">SAMN05444145_10637</name>
</gene>
<proteinExistence type="predicted"/>
<feature type="signal peptide" evidence="1">
    <location>
        <begin position="1"/>
        <end position="19"/>
    </location>
</feature>
<organism evidence="2 3">
    <name type="scientific">Alistipes timonensis JC136</name>
    <dbReference type="NCBI Taxonomy" id="1033731"/>
    <lineage>
        <taxon>Bacteria</taxon>
        <taxon>Pseudomonadati</taxon>
        <taxon>Bacteroidota</taxon>
        <taxon>Bacteroidia</taxon>
        <taxon>Bacteroidales</taxon>
        <taxon>Rikenellaceae</taxon>
        <taxon>Alistipes</taxon>
    </lineage>
</organism>
<feature type="chain" id="PRO_5010172622" evidence="1">
    <location>
        <begin position="20"/>
        <end position="475"/>
    </location>
</feature>
<dbReference type="EMBL" id="FNRI01000006">
    <property type="protein sequence ID" value="SEA76122.1"/>
    <property type="molecule type" value="Genomic_DNA"/>
</dbReference>
<dbReference type="InterPro" id="IPR015943">
    <property type="entry name" value="WD40/YVTN_repeat-like_dom_sf"/>
</dbReference>
<keyword evidence="1" id="KW-0732">Signal</keyword>
<dbReference type="SUPFAM" id="SSF50939">
    <property type="entry name" value="Sialidases"/>
    <property type="match status" value="1"/>
</dbReference>
<dbReference type="RefSeq" id="WP_010266825.1">
    <property type="nucleotide sequence ID" value="NZ_CAEG01000021.1"/>
</dbReference>
<reference evidence="2 3" key="1">
    <citation type="submission" date="2016-10" db="EMBL/GenBank/DDBJ databases">
        <authorList>
            <person name="de Groot N.N."/>
        </authorList>
    </citation>
    <scope>NUCLEOTIDE SEQUENCE [LARGE SCALE GENOMIC DNA]</scope>
    <source>
        <strain evidence="2 3">DSM 25383</strain>
    </source>
</reference>
<dbReference type="AlphaFoldDB" id="A0A1H4DV84"/>
<keyword evidence="3" id="KW-1185">Reference proteome</keyword>
<evidence type="ECO:0000256" key="1">
    <source>
        <dbReference type="SAM" id="SignalP"/>
    </source>
</evidence>
<accession>A0A1H4DV84</accession>
<evidence type="ECO:0000313" key="2">
    <source>
        <dbReference type="EMBL" id="SEA76122.1"/>
    </source>
</evidence>
<protein>
    <submittedName>
        <fullName evidence="2">BNR repeat-containing family member</fullName>
    </submittedName>
</protein>
<sequence>MKKILAALLLICAVWGAGAQERKSMDNQTVDGYRGIWFTIGQARSGYGDKYSGGLGTYTMKHIPMAVYSPEADKTFFVYGGTPSEERKYLLCMVGCYDHKTGMLRRPVVVYDKGVAGVGDPHDDPTIQLDKDGYVWVFVAGRANKRPGIRYRSTKPYDISEFEYVNESIMAYPQVHYHPEKGFFLFFTRYDGVRRLFYQSSRDGNRWTDYRQIASIIDEGETKSGHYQFTNLCGDKLMCCFNRHINGAVDTRTNIYYIQSEDWGRTWTTIDGKPIDLPITRSKNPALVHDYQSEHRNCYIKDINYGPDGQPVILYLTSDNHLTGPEGGVRKWQTVHWDGAKWVYSDITTSTHCYDSGSLWIDDKGVWTVIAPTDIGPQYWGTGGEMVMWRSRDKGRTWKRVRTLTHDSPRNHGYARRPLHADPDFYAFWADGNPDALSISYLYFCNAKGDVFRMPYTMNAEWQKPEPVPGGKPRD</sequence>
<name>A0A1H4DV84_9BACT</name>
<dbReference type="Proteomes" id="UP000183253">
    <property type="component" value="Unassembled WGS sequence"/>
</dbReference>
<dbReference type="STRING" id="1033731.SAMN05444145_10637"/>
<dbReference type="InterPro" id="IPR036278">
    <property type="entry name" value="Sialidase_sf"/>
</dbReference>
<dbReference type="Pfam" id="PF15892">
    <property type="entry name" value="BNR_4"/>
    <property type="match status" value="1"/>
</dbReference>
<evidence type="ECO:0000313" key="3">
    <source>
        <dbReference type="Proteomes" id="UP000183253"/>
    </source>
</evidence>
<dbReference type="OrthoDB" id="183671at2"/>